<dbReference type="InterPro" id="IPR036864">
    <property type="entry name" value="Zn2-C6_fun-type_DNA-bd_sf"/>
</dbReference>
<evidence type="ECO:0000256" key="4">
    <source>
        <dbReference type="ARBA" id="ARBA00023163"/>
    </source>
</evidence>
<dbReference type="VEuPathDB" id="FungiDB:P168DRAFT_238910"/>
<sequence>MQSEKRRTPGGNRRRKVALACEPCRVRKSRCGGEKPVCAACVHRALPIDHCVYKTQNARSASSDEYVRSLHQRIRELEANARRQDSLVPEQLGAAATNYIHHPPHPHALEERNTLALNTPETHRIGDCCLTSSRAEDTLDLGQPRRQPDSSHSPLESPSGISGMGAFTTVHNTRDLSSQNAEYFGSSSTASLMCLLTRDPKQHQGRRAWASQRIPPPDTSGDCRVTGADTSPILPVEDFVLPPRELADHLLHCFWERVYCLYPFFDRRSFQQAYENLWIPKNHLKHQLTHLNVGLGDQWHSGSNSIVFSCALNTIFALGCHFSDIPLQGREAVTHDFSLRAKRHIGLYLVDTHSIGVVQTLLIVALLLQSAPHPHRCWNSIGIACRLALGLGLHEEHLESSKDPLQQEIHRRTWHGCVMMDMTVSMTYGRPSMTGHLANVPLPGMFDLDLRQEPTGPSLIAFYIWTIKLYAILERILSDVYKTWRGRNNDCLTKTGPGSLDVIIQLEDQLLQYERSIPSFLSWTCPGEASHEPILCRQRNVLHSRFIYLRLLLYRPIFTHLCFDTPNDELGSNSLQSFIFSKCATGCIQAAVDLISLVHETYRTELTDTWWYNGFYISTAAIVLTMSHLCRTAHDAKNHTKDLAWRKAEQVLEYMASFSMSGRNTLGILRSIRNQVLANRDGGQQQQQQQQPVSRSSRDASPEAGLGVGHDSAGGDMGGDVPEPAQFGLWDGGLPSDELGFLGPFDLGDFQGWFPQMAL</sequence>
<evidence type="ECO:0000256" key="6">
    <source>
        <dbReference type="SAM" id="MobiDB-lite"/>
    </source>
</evidence>
<keyword evidence="3" id="KW-0238">DNA-binding</keyword>
<feature type="domain" description="Zn(2)-C6 fungal-type" evidence="7">
    <location>
        <begin position="20"/>
        <end position="53"/>
    </location>
</feature>
<protein>
    <recommendedName>
        <fullName evidence="7">Zn(2)-C6 fungal-type domain-containing protein</fullName>
    </recommendedName>
</protein>
<gene>
    <name evidence="8" type="ORF">P168DRAFT_238910</name>
</gene>
<dbReference type="SMART" id="SM00906">
    <property type="entry name" value="Fungal_trans"/>
    <property type="match status" value="1"/>
</dbReference>
<feature type="region of interest" description="Disordered" evidence="6">
    <location>
        <begin position="140"/>
        <end position="167"/>
    </location>
</feature>
<dbReference type="InterPro" id="IPR007219">
    <property type="entry name" value="XnlR_reg_dom"/>
</dbReference>
<dbReference type="Proteomes" id="UP000234254">
    <property type="component" value="Unassembled WGS sequence"/>
</dbReference>
<evidence type="ECO:0000313" key="8">
    <source>
        <dbReference type="EMBL" id="PKY03321.1"/>
    </source>
</evidence>
<keyword evidence="1" id="KW-0479">Metal-binding</keyword>
<evidence type="ECO:0000256" key="3">
    <source>
        <dbReference type="ARBA" id="ARBA00023125"/>
    </source>
</evidence>
<dbReference type="CDD" id="cd12148">
    <property type="entry name" value="fungal_TF_MHR"/>
    <property type="match status" value="1"/>
</dbReference>
<keyword evidence="2" id="KW-0805">Transcription regulation</keyword>
<dbReference type="GeneID" id="36541163"/>
<dbReference type="Pfam" id="PF04082">
    <property type="entry name" value="Fungal_trans"/>
    <property type="match status" value="1"/>
</dbReference>
<evidence type="ECO:0000256" key="2">
    <source>
        <dbReference type="ARBA" id="ARBA00023015"/>
    </source>
</evidence>
<dbReference type="EMBL" id="MSFM01000008">
    <property type="protein sequence ID" value="PKY03321.1"/>
    <property type="molecule type" value="Genomic_DNA"/>
</dbReference>
<dbReference type="InterPro" id="IPR001138">
    <property type="entry name" value="Zn2Cys6_DnaBD"/>
</dbReference>
<dbReference type="GO" id="GO:0006351">
    <property type="term" value="P:DNA-templated transcription"/>
    <property type="evidence" value="ECO:0007669"/>
    <property type="project" value="InterPro"/>
</dbReference>
<dbReference type="PANTHER" id="PTHR47424:SF3">
    <property type="entry name" value="REGULATORY PROTEIN GAL4"/>
    <property type="match status" value="1"/>
</dbReference>
<dbReference type="AlphaFoldDB" id="A0A2I1D0C5"/>
<organism evidence="8 9">
    <name type="scientific">Aspergillus campestris (strain IBT 28561)</name>
    <dbReference type="NCBI Taxonomy" id="1392248"/>
    <lineage>
        <taxon>Eukaryota</taxon>
        <taxon>Fungi</taxon>
        <taxon>Dikarya</taxon>
        <taxon>Ascomycota</taxon>
        <taxon>Pezizomycotina</taxon>
        <taxon>Eurotiomycetes</taxon>
        <taxon>Eurotiomycetidae</taxon>
        <taxon>Eurotiales</taxon>
        <taxon>Aspergillaceae</taxon>
        <taxon>Aspergillus</taxon>
        <taxon>Aspergillus subgen. Circumdati</taxon>
    </lineage>
</organism>
<dbReference type="GO" id="GO:0000435">
    <property type="term" value="P:positive regulation of transcription from RNA polymerase II promoter by galactose"/>
    <property type="evidence" value="ECO:0007669"/>
    <property type="project" value="TreeGrafter"/>
</dbReference>
<feature type="compositionally biased region" description="Polar residues" evidence="6">
    <location>
        <begin position="150"/>
        <end position="160"/>
    </location>
</feature>
<dbReference type="PANTHER" id="PTHR47424">
    <property type="entry name" value="REGULATORY PROTEIN GAL4"/>
    <property type="match status" value="1"/>
</dbReference>
<comment type="caution">
    <text evidence="8">The sequence shown here is derived from an EMBL/GenBank/DDBJ whole genome shotgun (WGS) entry which is preliminary data.</text>
</comment>
<evidence type="ECO:0000313" key="9">
    <source>
        <dbReference type="Proteomes" id="UP000234254"/>
    </source>
</evidence>
<reference evidence="8" key="1">
    <citation type="submission" date="2016-12" db="EMBL/GenBank/DDBJ databases">
        <title>The genomes of Aspergillus section Nigri reveals drivers in fungal speciation.</title>
        <authorList>
            <consortium name="DOE Joint Genome Institute"/>
            <person name="Vesth T.C."/>
            <person name="Nybo J."/>
            <person name="Theobald S."/>
            <person name="Brandl J."/>
            <person name="Frisvad J.C."/>
            <person name="Nielsen K.F."/>
            <person name="Lyhne E.K."/>
            <person name="Kogle M.E."/>
            <person name="Kuo A."/>
            <person name="Riley R."/>
            <person name="Clum A."/>
            <person name="Nolan M."/>
            <person name="Lipzen A."/>
            <person name="Salamov A."/>
            <person name="Henrissat B."/>
            <person name="Wiebenga A."/>
            <person name="De vries R.P."/>
            <person name="Grigoriev I.V."/>
            <person name="Mortensen U.H."/>
            <person name="Andersen M.R."/>
            <person name="Baker S.E."/>
        </authorList>
    </citation>
    <scope>NUCLEOTIDE SEQUENCE</scope>
    <source>
        <strain evidence="8">IBT 28561</strain>
    </source>
</reference>
<dbReference type="InterPro" id="IPR051127">
    <property type="entry name" value="Fungal_SecMet_Regulators"/>
</dbReference>
<dbReference type="GO" id="GO:0005634">
    <property type="term" value="C:nucleus"/>
    <property type="evidence" value="ECO:0007669"/>
    <property type="project" value="TreeGrafter"/>
</dbReference>
<proteinExistence type="predicted"/>
<keyword evidence="9" id="KW-1185">Reference proteome</keyword>
<dbReference type="OrthoDB" id="424974at2759"/>
<evidence type="ECO:0000259" key="7">
    <source>
        <dbReference type="PROSITE" id="PS50048"/>
    </source>
</evidence>
<evidence type="ECO:0000256" key="5">
    <source>
        <dbReference type="ARBA" id="ARBA00023242"/>
    </source>
</evidence>
<dbReference type="Pfam" id="PF00172">
    <property type="entry name" value="Zn_clus"/>
    <property type="match status" value="1"/>
</dbReference>
<accession>A0A2I1D0C5</accession>
<dbReference type="Gene3D" id="4.10.240.10">
    <property type="entry name" value="Zn(2)-C6 fungal-type DNA-binding domain"/>
    <property type="match status" value="1"/>
</dbReference>
<dbReference type="GO" id="GO:0008270">
    <property type="term" value="F:zinc ion binding"/>
    <property type="evidence" value="ECO:0007669"/>
    <property type="project" value="InterPro"/>
</dbReference>
<evidence type="ECO:0000256" key="1">
    <source>
        <dbReference type="ARBA" id="ARBA00022723"/>
    </source>
</evidence>
<dbReference type="SMART" id="SM00066">
    <property type="entry name" value="GAL4"/>
    <property type="match status" value="1"/>
</dbReference>
<dbReference type="CDD" id="cd00067">
    <property type="entry name" value="GAL4"/>
    <property type="match status" value="1"/>
</dbReference>
<dbReference type="GO" id="GO:0000978">
    <property type="term" value="F:RNA polymerase II cis-regulatory region sequence-specific DNA binding"/>
    <property type="evidence" value="ECO:0007669"/>
    <property type="project" value="TreeGrafter"/>
</dbReference>
<dbReference type="PROSITE" id="PS50048">
    <property type="entry name" value="ZN2_CY6_FUNGAL_2"/>
    <property type="match status" value="1"/>
</dbReference>
<name>A0A2I1D0C5_ASPC2</name>
<keyword evidence="5" id="KW-0539">Nucleus</keyword>
<dbReference type="SUPFAM" id="SSF57701">
    <property type="entry name" value="Zn2/Cys6 DNA-binding domain"/>
    <property type="match status" value="1"/>
</dbReference>
<dbReference type="RefSeq" id="XP_024691915.1">
    <property type="nucleotide sequence ID" value="XM_024833639.1"/>
</dbReference>
<feature type="region of interest" description="Disordered" evidence="6">
    <location>
        <begin position="679"/>
        <end position="729"/>
    </location>
</feature>
<dbReference type="GO" id="GO:0000981">
    <property type="term" value="F:DNA-binding transcription factor activity, RNA polymerase II-specific"/>
    <property type="evidence" value="ECO:0007669"/>
    <property type="project" value="InterPro"/>
</dbReference>
<keyword evidence="4" id="KW-0804">Transcription</keyword>